<comment type="caution">
    <text evidence="1">The sequence shown here is derived from an EMBL/GenBank/DDBJ whole genome shotgun (WGS) entry which is preliminary data.</text>
</comment>
<name>A0ABV1EBC3_9FIRM</name>
<evidence type="ECO:0000313" key="2">
    <source>
        <dbReference type="Proteomes" id="UP001464378"/>
    </source>
</evidence>
<proteinExistence type="predicted"/>
<sequence>MEQHRPRTDELELYVPKLEDLWFMAQMESDPDTMSYNRDWDVSYPGYYYKE</sequence>
<evidence type="ECO:0008006" key="3">
    <source>
        <dbReference type="Google" id="ProtNLM"/>
    </source>
</evidence>
<dbReference type="Proteomes" id="UP001464378">
    <property type="component" value="Unassembled WGS sequence"/>
</dbReference>
<keyword evidence="2" id="KW-1185">Reference proteome</keyword>
<dbReference type="EMBL" id="JBBMFK010000028">
    <property type="protein sequence ID" value="MEQ2444624.1"/>
    <property type="molecule type" value="Genomic_DNA"/>
</dbReference>
<protein>
    <recommendedName>
        <fullName evidence="3">GNAT family acetyltransferase</fullName>
    </recommendedName>
</protein>
<reference evidence="1 2" key="1">
    <citation type="submission" date="2024-03" db="EMBL/GenBank/DDBJ databases">
        <title>Human intestinal bacterial collection.</title>
        <authorList>
            <person name="Pauvert C."/>
            <person name="Hitch T.C.A."/>
            <person name="Clavel T."/>
        </authorList>
    </citation>
    <scope>NUCLEOTIDE SEQUENCE [LARGE SCALE GENOMIC DNA]</scope>
    <source>
        <strain evidence="1 2">CLA-AP-H29</strain>
    </source>
</reference>
<accession>A0ABV1EBC3</accession>
<evidence type="ECO:0000313" key="1">
    <source>
        <dbReference type="EMBL" id="MEQ2444624.1"/>
    </source>
</evidence>
<gene>
    <name evidence="1" type="ORF">WMO64_14250</name>
</gene>
<organism evidence="1 2">
    <name type="scientific">Pseudoflavonifractor intestinihominis</name>
    <dbReference type="NCBI Taxonomy" id="3133171"/>
    <lineage>
        <taxon>Bacteria</taxon>
        <taxon>Bacillati</taxon>
        <taxon>Bacillota</taxon>
        <taxon>Clostridia</taxon>
        <taxon>Eubacteriales</taxon>
        <taxon>Oscillospiraceae</taxon>
        <taxon>Pseudoflavonifractor</taxon>
    </lineage>
</organism>
<dbReference type="RefSeq" id="WP_349232395.1">
    <property type="nucleotide sequence ID" value="NZ_JBBMFK010000028.1"/>
</dbReference>